<dbReference type="AlphaFoldDB" id="A0A3B3RJU7"/>
<name>A0A3B3RJU7_9TELE</name>
<dbReference type="Ensembl" id="ENSPKIT00000035549.1">
    <property type="protein sequence ID" value="ENSPKIP00000018719.1"/>
    <property type="gene ID" value="ENSPKIG00000004186.1"/>
</dbReference>
<sequence>MKLSPVALLFFVNIIWMARCAPPTCYSRVLSLSKEIMDLVEKLQKYNRVKVCMDFLPPLYLDVHNSCIITKLRDYVYVLETLPTQFCRERPRIAYLKRQARILYIIINRICYRVPALECCPPQHHSILTQTYIP</sequence>
<dbReference type="PANTHER" id="PTHR15974:SF0">
    <property type="entry name" value="CYTOKINE-LIKE PROTEIN 1"/>
    <property type="match status" value="1"/>
</dbReference>
<proteinExistence type="predicted"/>
<keyword evidence="1" id="KW-0732">Signal</keyword>
<reference evidence="2" key="1">
    <citation type="submission" date="2025-08" db="UniProtKB">
        <authorList>
            <consortium name="Ensembl"/>
        </authorList>
    </citation>
    <scope>IDENTIFICATION</scope>
</reference>
<protein>
    <submittedName>
        <fullName evidence="2">Cytokine like 1</fullName>
    </submittedName>
</protein>
<accession>A0A3B3RJU7</accession>
<feature type="chain" id="PRO_5017227140" evidence="1">
    <location>
        <begin position="21"/>
        <end position="134"/>
    </location>
</feature>
<evidence type="ECO:0000256" key="1">
    <source>
        <dbReference type="SAM" id="SignalP"/>
    </source>
</evidence>
<feature type="signal peptide" evidence="1">
    <location>
        <begin position="1"/>
        <end position="20"/>
    </location>
</feature>
<evidence type="ECO:0000313" key="2">
    <source>
        <dbReference type="Ensembl" id="ENSPKIP00000018719.1"/>
    </source>
</evidence>
<dbReference type="InterPro" id="IPR029253">
    <property type="entry name" value="CYTL1"/>
</dbReference>
<reference evidence="2" key="2">
    <citation type="submission" date="2025-09" db="UniProtKB">
        <authorList>
            <consortium name="Ensembl"/>
        </authorList>
    </citation>
    <scope>IDENTIFICATION</scope>
</reference>
<dbReference type="GO" id="GO:0045944">
    <property type="term" value="P:positive regulation of transcription by RNA polymerase II"/>
    <property type="evidence" value="ECO:0007669"/>
    <property type="project" value="TreeGrafter"/>
</dbReference>
<keyword evidence="3" id="KW-1185">Reference proteome</keyword>
<dbReference type="Pfam" id="PF15153">
    <property type="entry name" value="CYTL1"/>
    <property type="match status" value="1"/>
</dbReference>
<dbReference type="PANTHER" id="PTHR15974">
    <property type="entry name" value="CYTOKINE-LIKE PROTEIN 1"/>
    <property type="match status" value="1"/>
</dbReference>
<dbReference type="GeneTree" id="ENSGT00390000016221"/>
<organism evidence="2 3">
    <name type="scientific">Paramormyrops kingsleyae</name>
    <dbReference type="NCBI Taxonomy" id="1676925"/>
    <lineage>
        <taxon>Eukaryota</taxon>
        <taxon>Metazoa</taxon>
        <taxon>Chordata</taxon>
        <taxon>Craniata</taxon>
        <taxon>Vertebrata</taxon>
        <taxon>Euteleostomi</taxon>
        <taxon>Actinopterygii</taxon>
        <taxon>Neopterygii</taxon>
        <taxon>Teleostei</taxon>
        <taxon>Osteoglossocephala</taxon>
        <taxon>Osteoglossomorpha</taxon>
        <taxon>Osteoglossiformes</taxon>
        <taxon>Mormyridae</taxon>
        <taxon>Paramormyrops</taxon>
    </lineage>
</organism>
<evidence type="ECO:0000313" key="3">
    <source>
        <dbReference type="Proteomes" id="UP000261540"/>
    </source>
</evidence>
<dbReference type="Proteomes" id="UP000261540">
    <property type="component" value="Unplaced"/>
</dbReference>